<reference evidence="1" key="1">
    <citation type="journal article" date="2014" name="Science">
        <title>Marine tubeworm metamorphosis induced by arrays of bacterial phage tail-like structures.</title>
        <authorList>
            <person name="Shikuma N.J."/>
            <person name="Pilhofer M."/>
            <person name="Weiss G.L."/>
            <person name="Hadfield M.G."/>
            <person name="Jensen G.J."/>
            <person name="Newman D.K."/>
        </authorList>
    </citation>
    <scope>NUCLEOTIDE SEQUENCE</scope>
    <source>
        <strain evidence="1">HI1</strain>
    </source>
</reference>
<dbReference type="EMBL" id="KF724688">
    <property type="protein sequence ID" value="AHX39820.1"/>
    <property type="molecule type" value="Genomic_DNA"/>
</dbReference>
<protein>
    <submittedName>
        <fullName evidence="1">Uncharacterized protein</fullName>
    </submittedName>
</protein>
<proteinExistence type="predicted"/>
<dbReference type="AlphaFoldDB" id="A0A023PZ60"/>
<sequence>MTSVKKGFTVKPFLCVLKCYLSAQLNKASTPATICTVKVAVATDYKGPLIIKNIFYAGRELKFRLLYFCW</sequence>
<name>A0A023PZ60_9GAMM</name>
<organism evidence="1">
    <name type="scientific">Pseudoalteromonas luteoviolacea</name>
    <dbReference type="NCBI Taxonomy" id="43657"/>
    <lineage>
        <taxon>Bacteria</taxon>
        <taxon>Pseudomonadati</taxon>
        <taxon>Pseudomonadota</taxon>
        <taxon>Gammaproteobacteria</taxon>
        <taxon>Alteromonadales</taxon>
        <taxon>Pseudoalteromonadaceae</taxon>
        <taxon>Pseudoalteromonas</taxon>
    </lineage>
</organism>
<evidence type="ECO:0000313" key="1">
    <source>
        <dbReference type="EMBL" id="AHX39820.1"/>
    </source>
</evidence>
<accession>A0A023PZ60</accession>